<evidence type="ECO:0000313" key="1">
    <source>
        <dbReference type="EMBL" id="RKF71261.1"/>
    </source>
</evidence>
<organism evidence="1 2">
    <name type="scientific">Golovinomyces cichoracearum</name>
    <dbReference type="NCBI Taxonomy" id="62708"/>
    <lineage>
        <taxon>Eukaryota</taxon>
        <taxon>Fungi</taxon>
        <taxon>Dikarya</taxon>
        <taxon>Ascomycota</taxon>
        <taxon>Pezizomycotina</taxon>
        <taxon>Leotiomycetes</taxon>
        <taxon>Erysiphales</taxon>
        <taxon>Erysiphaceae</taxon>
        <taxon>Golovinomyces</taxon>
    </lineage>
</organism>
<gene>
    <name evidence="1" type="ORF">GcC1_103036</name>
</gene>
<comment type="caution">
    <text evidence="1">The sequence shown here is derived from an EMBL/GenBank/DDBJ whole genome shotgun (WGS) entry which is preliminary data.</text>
</comment>
<evidence type="ECO:0000313" key="2">
    <source>
        <dbReference type="Proteomes" id="UP000285405"/>
    </source>
</evidence>
<dbReference type="EMBL" id="MCBR01010394">
    <property type="protein sequence ID" value="RKF71261.1"/>
    <property type="molecule type" value="Genomic_DNA"/>
</dbReference>
<name>A0A420I9S9_9PEZI</name>
<reference evidence="1 2" key="1">
    <citation type="journal article" date="2018" name="BMC Genomics">
        <title>Comparative genome analyses reveal sequence features reflecting distinct modes of host-adaptation between dicot and monocot powdery mildew.</title>
        <authorList>
            <person name="Wu Y."/>
            <person name="Ma X."/>
            <person name="Pan Z."/>
            <person name="Kale S.D."/>
            <person name="Song Y."/>
            <person name="King H."/>
            <person name="Zhang Q."/>
            <person name="Presley C."/>
            <person name="Deng X."/>
            <person name="Wei C.I."/>
            <person name="Xiao S."/>
        </authorList>
    </citation>
    <scope>NUCLEOTIDE SEQUENCE [LARGE SCALE GENOMIC DNA]</scope>
    <source>
        <strain evidence="1">UCSC1</strain>
    </source>
</reference>
<dbReference type="Proteomes" id="UP000285405">
    <property type="component" value="Unassembled WGS sequence"/>
</dbReference>
<sequence>MSATPSSSAPTSAPSVFAQGIFQKYRLSEIAIADIDEKQFGYIVSDLDNATKSELASIISPTSLTTSIETYTMKSYFGNLIRILTGGKDLTLILPEF</sequence>
<protein>
    <submittedName>
        <fullName evidence="1">Uncharacterized protein</fullName>
    </submittedName>
</protein>
<dbReference type="AlphaFoldDB" id="A0A420I9S9"/>
<proteinExistence type="predicted"/>
<accession>A0A420I9S9</accession>